<dbReference type="EMBL" id="JBBPBK010000012">
    <property type="protein sequence ID" value="KAK9273226.1"/>
    <property type="molecule type" value="Genomic_DNA"/>
</dbReference>
<evidence type="ECO:0000256" key="3">
    <source>
        <dbReference type="ARBA" id="ARBA00022679"/>
    </source>
</evidence>
<sequence>MEQRRENIVMFPFMAQGHIIPFLALALKIEQRENYSITFVNTPQNINKLRPSLPPNSSIRLLEIPFCSSDHGLPPDSENTDGLPYHLMIHLLEGSSSLKPSFTKLISTLIDEQNGHPPLCIVADIFLGWTVDVAHQFGIFHALFSGAGGFGLACYHSIWSNLPHRKTDSDEFLLPDFPEAGSLHLTQLTSTMAAANGTDPWSVFQGGNLPKWPSSDGLLFNTVEELDQIGLLYFRQKIGKPIWPIGPILLSIDNRDRAGKEAGITPEFCTQWLNTKPLNSVLYISFGSQNTISAKQMMQLATAVEASGKNFIWVVRPPLGFDINSEFKADEWLPEGFKQRMEDQNRGLLVHRWAPQVKILSHHAISAFLSHCGWNSVLESLSQGVPMIGWAMGAEQFYNVKLLEEKIGVCVEVARGVSFEVRHGDIVEKIELVMNGTEKGKEMRRKACEVREMIRDAVKDEDGFKGSSVTAMDEFLNAALLMRKKKQMGAE</sequence>
<dbReference type="InterPro" id="IPR035595">
    <property type="entry name" value="UDP_glycos_trans_CS"/>
</dbReference>
<organism evidence="6 7">
    <name type="scientific">Liquidambar formosana</name>
    <name type="common">Formosan gum</name>
    <dbReference type="NCBI Taxonomy" id="63359"/>
    <lineage>
        <taxon>Eukaryota</taxon>
        <taxon>Viridiplantae</taxon>
        <taxon>Streptophyta</taxon>
        <taxon>Embryophyta</taxon>
        <taxon>Tracheophyta</taxon>
        <taxon>Spermatophyta</taxon>
        <taxon>Magnoliopsida</taxon>
        <taxon>eudicotyledons</taxon>
        <taxon>Gunneridae</taxon>
        <taxon>Pentapetalae</taxon>
        <taxon>Saxifragales</taxon>
        <taxon>Altingiaceae</taxon>
        <taxon>Liquidambar</taxon>
    </lineage>
</organism>
<dbReference type="PROSITE" id="PS00375">
    <property type="entry name" value="UDPGT"/>
    <property type="match status" value="1"/>
</dbReference>
<gene>
    <name evidence="6" type="ORF">L1049_018033</name>
</gene>
<dbReference type="CDD" id="cd03784">
    <property type="entry name" value="GT1_Gtf-like"/>
    <property type="match status" value="1"/>
</dbReference>
<evidence type="ECO:0000313" key="7">
    <source>
        <dbReference type="Proteomes" id="UP001415857"/>
    </source>
</evidence>
<name>A0AAP0R9N1_LIQFO</name>
<accession>A0AAP0R9N1</accession>
<evidence type="ECO:0000313" key="6">
    <source>
        <dbReference type="EMBL" id="KAK9273226.1"/>
    </source>
</evidence>
<dbReference type="FunFam" id="3.40.50.2000:FF:000103">
    <property type="entry name" value="Glycosyltransferase"/>
    <property type="match status" value="1"/>
</dbReference>
<dbReference type="AlphaFoldDB" id="A0AAP0R9N1"/>
<dbReference type="SUPFAM" id="SSF53756">
    <property type="entry name" value="UDP-Glycosyltransferase/glycogen phosphorylase"/>
    <property type="match status" value="1"/>
</dbReference>
<evidence type="ECO:0000256" key="1">
    <source>
        <dbReference type="ARBA" id="ARBA00009995"/>
    </source>
</evidence>
<evidence type="ECO:0000256" key="4">
    <source>
        <dbReference type="RuleBase" id="RU003718"/>
    </source>
</evidence>
<reference evidence="6 7" key="1">
    <citation type="journal article" date="2024" name="Plant J.">
        <title>Genome sequences and population genomics reveal climatic adaptation and genomic divergence between two closely related sweetgum species.</title>
        <authorList>
            <person name="Xu W.Q."/>
            <person name="Ren C.Q."/>
            <person name="Zhang X.Y."/>
            <person name="Comes H.P."/>
            <person name="Liu X.H."/>
            <person name="Li Y.G."/>
            <person name="Kettle C.J."/>
            <person name="Jalonen R."/>
            <person name="Gaisberger H."/>
            <person name="Ma Y.Z."/>
            <person name="Qiu Y.X."/>
        </authorList>
    </citation>
    <scope>NUCLEOTIDE SEQUENCE [LARGE SCALE GENOMIC DNA]</scope>
    <source>
        <strain evidence="6">Hangzhou</strain>
    </source>
</reference>
<dbReference type="PANTHER" id="PTHR48047:SF61">
    <property type="entry name" value="OS04G0273600 PROTEIN"/>
    <property type="match status" value="1"/>
</dbReference>
<protein>
    <recommendedName>
        <fullName evidence="5">Glycosyltransferase</fullName>
        <ecNumber evidence="5">2.4.1.-</ecNumber>
    </recommendedName>
</protein>
<dbReference type="FunFam" id="3.40.50.2000:FF:000064">
    <property type="entry name" value="Glycosyltransferase"/>
    <property type="match status" value="1"/>
</dbReference>
<keyword evidence="3 4" id="KW-0808">Transferase</keyword>
<evidence type="ECO:0000256" key="2">
    <source>
        <dbReference type="ARBA" id="ARBA00022676"/>
    </source>
</evidence>
<dbReference type="PANTHER" id="PTHR48047">
    <property type="entry name" value="GLYCOSYLTRANSFERASE"/>
    <property type="match status" value="1"/>
</dbReference>
<dbReference type="Proteomes" id="UP001415857">
    <property type="component" value="Unassembled WGS sequence"/>
</dbReference>
<dbReference type="Pfam" id="PF00201">
    <property type="entry name" value="UDPGT"/>
    <property type="match status" value="1"/>
</dbReference>
<comment type="similarity">
    <text evidence="1 4">Belongs to the UDP-glycosyltransferase family.</text>
</comment>
<dbReference type="EC" id="2.4.1.-" evidence="5"/>
<evidence type="ECO:0000256" key="5">
    <source>
        <dbReference type="RuleBase" id="RU362057"/>
    </source>
</evidence>
<comment type="caution">
    <text evidence="6">The sequence shown here is derived from an EMBL/GenBank/DDBJ whole genome shotgun (WGS) entry which is preliminary data.</text>
</comment>
<dbReference type="Gene3D" id="3.40.50.2000">
    <property type="entry name" value="Glycogen Phosphorylase B"/>
    <property type="match status" value="2"/>
</dbReference>
<dbReference type="InterPro" id="IPR002213">
    <property type="entry name" value="UDP_glucos_trans"/>
</dbReference>
<keyword evidence="2 4" id="KW-0328">Glycosyltransferase</keyword>
<proteinExistence type="inferred from homology"/>
<dbReference type="GO" id="GO:0035251">
    <property type="term" value="F:UDP-glucosyltransferase activity"/>
    <property type="evidence" value="ECO:0007669"/>
    <property type="project" value="TreeGrafter"/>
</dbReference>
<keyword evidence="7" id="KW-1185">Reference proteome</keyword>